<sequence length="125" mass="14011">MQKAAVVQGYRRLLRARGKLFNGDSRALRESQVALRAAFEVNRHEADANRINDMIKDIGEAEDMMLHGLVQARLNERGNYEMQDVKPVDLGSGEFQPIDPAELEEQQRGDRSGIISSSKDKPSSN</sequence>
<dbReference type="GO" id="GO:0044183">
    <property type="term" value="F:protein folding chaperone"/>
    <property type="evidence" value="ECO:0007669"/>
    <property type="project" value="TreeGrafter"/>
</dbReference>
<feature type="domain" description="Complex 1 LYR protein" evidence="5">
    <location>
        <begin position="5"/>
        <end position="58"/>
    </location>
</feature>
<dbReference type="InterPro" id="IPR050435">
    <property type="entry name" value="MZM1/LYRM7"/>
</dbReference>
<dbReference type="EMBL" id="BEYU01000100">
    <property type="protein sequence ID" value="GBG31581.1"/>
    <property type="molecule type" value="Genomic_DNA"/>
</dbReference>
<dbReference type="PANTHER" id="PTHR46749:SF1">
    <property type="entry name" value="COMPLEX III ASSEMBLY FACTOR LYRM7"/>
    <property type="match status" value="1"/>
</dbReference>
<dbReference type="AlphaFoldDB" id="A0A2R5GT67"/>
<gene>
    <name evidence="6" type="ORF">FCC1311_078052</name>
</gene>
<dbReference type="InterPro" id="IPR008011">
    <property type="entry name" value="Complex1_LYR_dom"/>
</dbReference>
<evidence type="ECO:0000313" key="7">
    <source>
        <dbReference type="Proteomes" id="UP000241890"/>
    </source>
</evidence>
<keyword evidence="7" id="KW-1185">Reference proteome</keyword>
<evidence type="ECO:0000256" key="2">
    <source>
        <dbReference type="ARBA" id="ARBA00023128"/>
    </source>
</evidence>
<comment type="subcellular location">
    <subcellularLocation>
        <location evidence="1">Mitochondrion matrix</location>
    </subcellularLocation>
</comment>
<evidence type="ECO:0000256" key="4">
    <source>
        <dbReference type="SAM" id="MobiDB-lite"/>
    </source>
</evidence>
<keyword evidence="2" id="KW-0496">Mitochondrion</keyword>
<comment type="caution">
    <text evidence="6">The sequence shown here is derived from an EMBL/GenBank/DDBJ whole genome shotgun (WGS) entry which is preliminary data.</text>
</comment>
<dbReference type="GO" id="GO:0005759">
    <property type="term" value="C:mitochondrial matrix"/>
    <property type="evidence" value="ECO:0007669"/>
    <property type="project" value="UniProtKB-SubCell"/>
</dbReference>
<dbReference type="OrthoDB" id="529194at2759"/>
<organism evidence="6 7">
    <name type="scientific">Hondaea fermentalgiana</name>
    <dbReference type="NCBI Taxonomy" id="2315210"/>
    <lineage>
        <taxon>Eukaryota</taxon>
        <taxon>Sar</taxon>
        <taxon>Stramenopiles</taxon>
        <taxon>Bigyra</taxon>
        <taxon>Labyrinthulomycetes</taxon>
        <taxon>Thraustochytrida</taxon>
        <taxon>Thraustochytriidae</taxon>
        <taxon>Hondaea</taxon>
    </lineage>
</organism>
<dbReference type="InterPro" id="IPR045298">
    <property type="entry name" value="Complex1_LYR_LYRM7"/>
</dbReference>
<dbReference type="Pfam" id="PF05347">
    <property type="entry name" value="Complex1_LYR"/>
    <property type="match status" value="1"/>
</dbReference>
<dbReference type="GO" id="GO:0034551">
    <property type="term" value="P:mitochondrial respiratory chain complex III assembly"/>
    <property type="evidence" value="ECO:0007669"/>
    <property type="project" value="InterPro"/>
</dbReference>
<dbReference type="InParanoid" id="A0A2R5GT67"/>
<dbReference type="CDD" id="cd20267">
    <property type="entry name" value="Complex1_LYR_LYRM7"/>
    <property type="match status" value="1"/>
</dbReference>
<evidence type="ECO:0000313" key="6">
    <source>
        <dbReference type="EMBL" id="GBG31581.1"/>
    </source>
</evidence>
<dbReference type="Proteomes" id="UP000241890">
    <property type="component" value="Unassembled WGS sequence"/>
</dbReference>
<feature type="region of interest" description="Disordered" evidence="4">
    <location>
        <begin position="84"/>
        <end position="125"/>
    </location>
</feature>
<protein>
    <submittedName>
        <fullName evidence="6">Complex III assembly factor LYRM7</fullName>
    </submittedName>
</protein>
<keyword evidence="3" id="KW-0143">Chaperone</keyword>
<reference evidence="6 7" key="1">
    <citation type="submission" date="2017-12" db="EMBL/GenBank/DDBJ databases">
        <title>Sequencing, de novo assembly and annotation of complete genome of a new Thraustochytrid species, strain FCC1311.</title>
        <authorList>
            <person name="Sedici K."/>
            <person name="Godart F."/>
            <person name="Aiese Cigliano R."/>
            <person name="Sanseverino W."/>
            <person name="Barakat M."/>
            <person name="Ortet P."/>
            <person name="Marechal E."/>
            <person name="Cagnac O."/>
            <person name="Amato A."/>
        </authorList>
    </citation>
    <scope>NUCLEOTIDE SEQUENCE [LARGE SCALE GENOMIC DNA]</scope>
</reference>
<evidence type="ECO:0000256" key="1">
    <source>
        <dbReference type="ARBA" id="ARBA00004305"/>
    </source>
</evidence>
<evidence type="ECO:0000259" key="5">
    <source>
        <dbReference type="Pfam" id="PF05347"/>
    </source>
</evidence>
<name>A0A2R5GT67_9STRA</name>
<dbReference type="PANTHER" id="PTHR46749">
    <property type="entry name" value="COMPLEX III ASSEMBLY FACTOR LYRM7"/>
    <property type="match status" value="1"/>
</dbReference>
<evidence type="ECO:0000256" key="3">
    <source>
        <dbReference type="ARBA" id="ARBA00023186"/>
    </source>
</evidence>
<accession>A0A2R5GT67</accession>
<proteinExistence type="predicted"/>